<evidence type="ECO:0000313" key="3">
    <source>
        <dbReference type="Proteomes" id="UP001221898"/>
    </source>
</evidence>
<evidence type="ECO:0000256" key="1">
    <source>
        <dbReference type="SAM" id="MobiDB-lite"/>
    </source>
</evidence>
<organism evidence="2 3">
    <name type="scientific">Aldrovandia affinis</name>
    <dbReference type="NCBI Taxonomy" id="143900"/>
    <lineage>
        <taxon>Eukaryota</taxon>
        <taxon>Metazoa</taxon>
        <taxon>Chordata</taxon>
        <taxon>Craniata</taxon>
        <taxon>Vertebrata</taxon>
        <taxon>Euteleostomi</taxon>
        <taxon>Actinopterygii</taxon>
        <taxon>Neopterygii</taxon>
        <taxon>Teleostei</taxon>
        <taxon>Notacanthiformes</taxon>
        <taxon>Halosauridae</taxon>
        <taxon>Aldrovandia</taxon>
    </lineage>
</organism>
<feature type="region of interest" description="Disordered" evidence="1">
    <location>
        <begin position="1"/>
        <end position="31"/>
    </location>
</feature>
<keyword evidence="3" id="KW-1185">Reference proteome</keyword>
<proteinExistence type="predicted"/>
<name>A0AAD7WZ48_9TELE</name>
<feature type="compositionally biased region" description="Basic and acidic residues" evidence="1">
    <location>
        <begin position="73"/>
        <end position="82"/>
    </location>
</feature>
<dbReference type="AlphaFoldDB" id="A0AAD7WZ48"/>
<reference evidence="2" key="1">
    <citation type="journal article" date="2023" name="Science">
        <title>Genome structures resolve the early diversification of teleost fishes.</title>
        <authorList>
            <person name="Parey E."/>
            <person name="Louis A."/>
            <person name="Montfort J."/>
            <person name="Bouchez O."/>
            <person name="Roques C."/>
            <person name="Iampietro C."/>
            <person name="Lluch J."/>
            <person name="Castinel A."/>
            <person name="Donnadieu C."/>
            <person name="Desvignes T."/>
            <person name="Floi Bucao C."/>
            <person name="Jouanno E."/>
            <person name="Wen M."/>
            <person name="Mejri S."/>
            <person name="Dirks R."/>
            <person name="Jansen H."/>
            <person name="Henkel C."/>
            <person name="Chen W.J."/>
            <person name="Zahm M."/>
            <person name="Cabau C."/>
            <person name="Klopp C."/>
            <person name="Thompson A.W."/>
            <person name="Robinson-Rechavi M."/>
            <person name="Braasch I."/>
            <person name="Lecointre G."/>
            <person name="Bobe J."/>
            <person name="Postlethwait J.H."/>
            <person name="Berthelot C."/>
            <person name="Roest Crollius H."/>
            <person name="Guiguen Y."/>
        </authorList>
    </citation>
    <scope>NUCLEOTIDE SEQUENCE</scope>
    <source>
        <strain evidence="2">NC1722</strain>
    </source>
</reference>
<comment type="caution">
    <text evidence="2">The sequence shown here is derived from an EMBL/GenBank/DDBJ whole genome shotgun (WGS) entry which is preliminary data.</text>
</comment>
<protein>
    <submittedName>
        <fullName evidence="2">Uncharacterized protein</fullName>
    </submittedName>
</protein>
<dbReference type="EMBL" id="JAINUG010000010">
    <property type="protein sequence ID" value="KAJ8415061.1"/>
    <property type="molecule type" value="Genomic_DNA"/>
</dbReference>
<sequence length="96" mass="10699">MYASHPAHLKSSSMATAPFRHPDTVTRSQGSADFNCQSVNFKQEGMDTHQDLGALACRQKQLMLHCQESSPEVQEKGAEKRHSPCQIPYPGLYQPL</sequence>
<feature type="region of interest" description="Disordered" evidence="1">
    <location>
        <begin position="68"/>
        <end position="96"/>
    </location>
</feature>
<dbReference type="Proteomes" id="UP001221898">
    <property type="component" value="Unassembled WGS sequence"/>
</dbReference>
<evidence type="ECO:0000313" key="2">
    <source>
        <dbReference type="EMBL" id="KAJ8415061.1"/>
    </source>
</evidence>
<accession>A0AAD7WZ48</accession>
<gene>
    <name evidence="2" type="ORF">AAFF_G00007590</name>
</gene>